<dbReference type="PRINTS" id="PR00344">
    <property type="entry name" value="BCTRLSENSOR"/>
</dbReference>
<dbReference type="SMART" id="SM00387">
    <property type="entry name" value="HATPase_c"/>
    <property type="match status" value="1"/>
</dbReference>
<dbReference type="InterPro" id="IPR003594">
    <property type="entry name" value="HATPase_dom"/>
</dbReference>
<dbReference type="InterPro" id="IPR005467">
    <property type="entry name" value="His_kinase_dom"/>
</dbReference>
<dbReference type="Pfam" id="PF02518">
    <property type="entry name" value="HATPase_c"/>
    <property type="match status" value="1"/>
</dbReference>
<dbReference type="PROSITE" id="PS50109">
    <property type="entry name" value="HIS_KIN"/>
    <property type="match status" value="1"/>
</dbReference>
<dbReference type="Gene3D" id="3.30.565.10">
    <property type="entry name" value="Histidine kinase-like ATPase, C-terminal domain"/>
    <property type="match status" value="1"/>
</dbReference>
<dbReference type="InterPro" id="IPR036097">
    <property type="entry name" value="HisK_dim/P_sf"/>
</dbReference>
<evidence type="ECO:0000256" key="9">
    <source>
        <dbReference type="SAM" id="MobiDB-lite"/>
    </source>
</evidence>
<keyword evidence="7 11" id="KW-0067">ATP-binding</keyword>
<evidence type="ECO:0000256" key="3">
    <source>
        <dbReference type="ARBA" id="ARBA00022553"/>
    </source>
</evidence>
<dbReference type="GO" id="GO:0000155">
    <property type="term" value="F:phosphorelay sensor kinase activity"/>
    <property type="evidence" value="ECO:0007669"/>
    <property type="project" value="InterPro"/>
</dbReference>
<dbReference type="RefSeq" id="WP_250096122.1">
    <property type="nucleotide sequence ID" value="NZ_JAKRYL010000007.1"/>
</dbReference>
<evidence type="ECO:0000313" key="11">
    <source>
        <dbReference type="EMBL" id="MCL7747220.1"/>
    </source>
</evidence>
<feature type="domain" description="Histidine kinase" evidence="10">
    <location>
        <begin position="170"/>
        <end position="375"/>
    </location>
</feature>
<name>A0A9X2I6G5_9BACI</name>
<dbReference type="SMART" id="SM00388">
    <property type="entry name" value="HisKA"/>
    <property type="match status" value="1"/>
</dbReference>
<evidence type="ECO:0000256" key="4">
    <source>
        <dbReference type="ARBA" id="ARBA00022679"/>
    </source>
</evidence>
<evidence type="ECO:0000259" key="10">
    <source>
        <dbReference type="PROSITE" id="PS50109"/>
    </source>
</evidence>
<dbReference type="AlphaFoldDB" id="A0A9X2I6G5"/>
<keyword evidence="8" id="KW-0902">Two-component regulatory system</keyword>
<evidence type="ECO:0000256" key="8">
    <source>
        <dbReference type="ARBA" id="ARBA00023012"/>
    </source>
</evidence>
<evidence type="ECO:0000256" key="6">
    <source>
        <dbReference type="ARBA" id="ARBA00022777"/>
    </source>
</evidence>
<dbReference type="PANTHER" id="PTHR43065">
    <property type="entry name" value="SENSOR HISTIDINE KINASE"/>
    <property type="match status" value="1"/>
</dbReference>
<keyword evidence="4" id="KW-0808">Transferase</keyword>
<sequence>MENKHLDEQIAPNRNNSMSMNSSVTSQLSSAHSSTFTEEKMIEQHFLIEELGIPYLKVDQNLHILKWNQAFLEVTNISEAQLRVCTLEHLSIDNSFILFSLELVQKALITKSKQVDDFEEDEMLYRLRVIPFEEDGMVYLVYEDRSLQRQFENLLTFHHQMEAVSHIAAGVAHELRNPLSVIKGFLQLAQLTNDHQKYYDTIMSEMNRMNGILEDFLSVSRKKMERRWQSPVQIMNSLIEIMKAECLLHDVEFNLDLAETQKQIYVNESMVKQVMLNLLRNSVEAFGESNSNRVLTIKTSVQEENYIIQVKDNGKGMPESVLNQLGKPFFTTKERGTGIGIPLCKKIIEDHGGNFKVDSTYSIGTNVIVSLPLGN</sequence>
<dbReference type="PANTHER" id="PTHR43065:SF10">
    <property type="entry name" value="PEROXIDE STRESS-ACTIVATED HISTIDINE KINASE MAK3"/>
    <property type="match status" value="1"/>
</dbReference>
<keyword evidence="6" id="KW-0418">Kinase</keyword>
<evidence type="ECO:0000256" key="1">
    <source>
        <dbReference type="ARBA" id="ARBA00000085"/>
    </source>
</evidence>
<reference evidence="11" key="1">
    <citation type="submission" date="2022-02" db="EMBL/GenBank/DDBJ databases">
        <title>Halalkalibacter sp. nov. isolated from Lonar Lake, India.</title>
        <authorList>
            <person name="Joshi A."/>
            <person name="Thite S."/>
            <person name="Lodha T."/>
        </authorList>
    </citation>
    <scope>NUCLEOTIDE SEQUENCE</scope>
    <source>
        <strain evidence="11">MEB205</strain>
    </source>
</reference>
<proteinExistence type="predicted"/>
<evidence type="ECO:0000313" key="12">
    <source>
        <dbReference type="Proteomes" id="UP001139150"/>
    </source>
</evidence>
<comment type="catalytic activity">
    <reaction evidence="1">
        <text>ATP + protein L-histidine = ADP + protein N-phospho-L-histidine.</text>
        <dbReference type="EC" id="2.7.13.3"/>
    </reaction>
</comment>
<dbReference type="EMBL" id="JAKRYL010000007">
    <property type="protein sequence ID" value="MCL7747220.1"/>
    <property type="molecule type" value="Genomic_DNA"/>
</dbReference>
<dbReference type="Pfam" id="PF00512">
    <property type="entry name" value="HisKA"/>
    <property type="match status" value="1"/>
</dbReference>
<gene>
    <name evidence="11" type="ORF">MF646_08825</name>
</gene>
<dbReference type="InterPro" id="IPR036890">
    <property type="entry name" value="HATPase_C_sf"/>
</dbReference>
<dbReference type="InterPro" id="IPR003661">
    <property type="entry name" value="HisK_dim/P_dom"/>
</dbReference>
<keyword evidence="5" id="KW-0547">Nucleotide-binding</keyword>
<evidence type="ECO:0000256" key="5">
    <source>
        <dbReference type="ARBA" id="ARBA00022741"/>
    </source>
</evidence>
<dbReference type="GO" id="GO:0005524">
    <property type="term" value="F:ATP binding"/>
    <property type="evidence" value="ECO:0007669"/>
    <property type="project" value="UniProtKB-KW"/>
</dbReference>
<feature type="region of interest" description="Disordered" evidence="9">
    <location>
        <begin position="1"/>
        <end position="24"/>
    </location>
</feature>
<dbReference type="SUPFAM" id="SSF47384">
    <property type="entry name" value="Homodimeric domain of signal transducing histidine kinase"/>
    <property type="match status" value="1"/>
</dbReference>
<evidence type="ECO:0000256" key="7">
    <source>
        <dbReference type="ARBA" id="ARBA00022840"/>
    </source>
</evidence>
<accession>A0A9X2I6G5</accession>
<dbReference type="SUPFAM" id="SSF55874">
    <property type="entry name" value="ATPase domain of HSP90 chaperone/DNA topoisomerase II/histidine kinase"/>
    <property type="match status" value="1"/>
</dbReference>
<feature type="compositionally biased region" description="Low complexity" evidence="9">
    <location>
        <begin position="13"/>
        <end position="24"/>
    </location>
</feature>
<evidence type="ECO:0000256" key="2">
    <source>
        <dbReference type="ARBA" id="ARBA00012438"/>
    </source>
</evidence>
<dbReference type="EC" id="2.7.13.3" evidence="2"/>
<organism evidence="11 12">
    <name type="scientific">Halalkalibacter alkaliphilus</name>
    <dbReference type="NCBI Taxonomy" id="2917993"/>
    <lineage>
        <taxon>Bacteria</taxon>
        <taxon>Bacillati</taxon>
        <taxon>Bacillota</taxon>
        <taxon>Bacilli</taxon>
        <taxon>Bacillales</taxon>
        <taxon>Bacillaceae</taxon>
        <taxon>Halalkalibacter</taxon>
    </lineage>
</organism>
<dbReference type="CDD" id="cd00082">
    <property type="entry name" value="HisKA"/>
    <property type="match status" value="1"/>
</dbReference>
<keyword evidence="3" id="KW-0597">Phosphoprotein</keyword>
<keyword evidence="12" id="KW-1185">Reference proteome</keyword>
<comment type="caution">
    <text evidence="11">The sequence shown here is derived from an EMBL/GenBank/DDBJ whole genome shotgun (WGS) entry which is preliminary data.</text>
</comment>
<protein>
    <recommendedName>
        <fullName evidence="2">histidine kinase</fullName>
        <ecNumber evidence="2">2.7.13.3</ecNumber>
    </recommendedName>
</protein>
<dbReference type="Gene3D" id="1.10.287.130">
    <property type="match status" value="1"/>
</dbReference>
<dbReference type="Proteomes" id="UP001139150">
    <property type="component" value="Unassembled WGS sequence"/>
</dbReference>
<dbReference type="InterPro" id="IPR004358">
    <property type="entry name" value="Sig_transdc_His_kin-like_C"/>
</dbReference>